<feature type="region of interest" description="Disordered" evidence="1">
    <location>
        <begin position="1273"/>
        <end position="1305"/>
    </location>
</feature>
<gene>
    <name evidence="3" type="ORF">ACHAWO_012885</name>
</gene>
<feature type="region of interest" description="Disordered" evidence="1">
    <location>
        <begin position="48"/>
        <end position="74"/>
    </location>
</feature>
<feature type="compositionally biased region" description="Basic and acidic residues" evidence="1">
    <location>
        <begin position="668"/>
        <end position="685"/>
    </location>
</feature>
<feature type="region of interest" description="Disordered" evidence="1">
    <location>
        <begin position="90"/>
        <end position="118"/>
    </location>
</feature>
<dbReference type="Gene3D" id="2.30.42.10">
    <property type="match status" value="1"/>
</dbReference>
<feature type="compositionally biased region" description="Basic and acidic residues" evidence="1">
    <location>
        <begin position="1629"/>
        <end position="1640"/>
    </location>
</feature>
<feature type="compositionally biased region" description="Basic and acidic residues" evidence="1">
    <location>
        <begin position="1753"/>
        <end position="1763"/>
    </location>
</feature>
<feature type="region of interest" description="Disordered" evidence="1">
    <location>
        <begin position="2075"/>
        <end position="2113"/>
    </location>
</feature>
<feature type="region of interest" description="Disordered" evidence="1">
    <location>
        <begin position="397"/>
        <end position="441"/>
    </location>
</feature>
<evidence type="ECO:0000259" key="2">
    <source>
        <dbReference type="PROSITE" id="PS50106"/>
    </source>
</evidence>
<feature type="region of interest" description="Disordered" evidence="1">
    <location>
        <begin position="776"/>
        <end position="862"/>
    </location>
</feature>
<feature type="region of interest" description="Disordered" evidence="1">
    <location>
        <begin position="490"/>
        <end position="516"/>
    </location>
</feature>
<feature type="compositionally biased region" description="Low complexity" evidence="1">
    <location>
        <begin position="971"/>
        <end position="981"/>
    </location>
</feature>
<feature type="compositionally biased region" description="Basic and acidic residues" evidence="1">
    <location>
        <begin position="845"/>
        <end position="855"/>
    </location>
</feature>
<feature type="compositionally biased region" description="Polar residues" evidence="1">
    <location>
        <begin position="1193"/>
        <end position="1217"/>
    </location>
</feature>
<feature type="compositionally biased region" description="Acidic residues" evidence="1">
    <location>
        <begin position="407"/>
        <end position="418"/>
    </location>
</feature>
<dbReference type="Proteomes" id="UP001530400">
    <property type="component" value="Unassembled WGS sequence"/>
</dbReference>
<feature type="compositionally biased region" description="Acidic residues" evidence="1">
    <location>
        <begin position="1573"/>
        <end position="1586"/>
    </location>
</feature>
<feature type="compositionally biased region" description="Polar residues" evidence="1">
    <location>
        <begin position="1978"/>
        <end position="1992"/>
    </location>
</feature>
<feature type="compositionally biased region" description="Basic residues" evidence="1">
    <location>
        <begin position="1277"/>
        <end position="1286"/>
    </location>
</feature>
<feature type="compositionally biased region" description="Acidic residues" evidence="1">
    <location>
        <begin position="1684"/>
        <end position="1694"/>
    </location>
</feature>
<feature type="compositionally biased region" description="Low complexity" evidence="1">
    <location>
        <begin position="1558"/>
        <end position="1570"/>
    </location>
</feature>
<feature type="region of interest" description="Disordered" evidence="1">
    <location>
        <begin position="536"/>
        <end position="640"/>
    </location>
</feature>
<feature type="compositionally biased region" description="Polar residues" evidence="1">
    <location>
        <begin position="1787"/>
        <end position="1797"/>
    </location>
</feature>
<feature type="compositionally biased region" description="Polar residues" evidence="1">
    <location>
        <begin position="1828"/>
        <end position="1850"/>
    </location>
</feature>
<sequence>MVIVTEEIDLPTAQPKSFHLPIVSPSNDVPIPHTKAKSPKSISLSLRRVTPDRFKSSNSNVVSPTSSRGGNNNNIERQQKMQDEFYDGPQTIEEDLDDGELPSLSRTPSTQRSVSRSPAPVRTVTAFWSQQDEEFTATLAAKTAADKSAADMARRRMASNSHQNNVIMDDREFERVRVAGFWSQLDEVSEEGSFEKGPRLKTVHYNGEEEPEDERQWRRSQSPAAAGRTKSSAAGGGADNLIGLDLHSTISGETDESDKDTNTKHTRETKSTNQHTAAAASNWNLVEKAACFANETNHDIDQNRGGEDDSKSDQSLDRTYQTASQTAATADYTRESSVTGSRGNITIKEEEEQGMFHCLTDALGAICGYSTYVGDDNAATTTESNAEKKKRALAIIESDRQRRKEDEEGEYSEDEEETDAHSKGVGIKSFDSEYEEEEDEEAAIELEYLSIDNKEEAARQMATRDRMASNTVVAGVAAVGAAGLVAATATANSACEEPETTPEPAAPANKSEAKKKRLTVKAVKNLLGLRKKKEVVNEETPNLAAVMTSSAKASSELEPTASVPSSPVQNVDDDMPEMEDVDDDSIFTDGEDEEEPEENPTQEESTLGGLNSYHNQDETTARGDLGSYQHNKGSYKNRSIFDEEELESQAAGWDSNRKNAYLRELSQRAKQEYRTKKSVESHPDPDLTAGVTASMGAAALGAAAIGVGAAAMMNADDNDRPASPEVQEDNVSAAESKNSYNVDYNSLNALEKRKFLRLLNSGMSPQDASRIIVDEREEAMPVLEDVQDDDHDDEMEGDASEEGYDYEPQEEEDGERSVHSYDPPGSVLEGESGESAEPSIQEVEETVRDVSRSEKATAGGTSHDARIVAAGVAGTAAVAAMAVPAIVRAKSKSKSPGQQLYDDDEQQQEQVYQRGADGLVSVGDKYYDSLQTSYEQEDVDNTLLLDRDNGKKSKRISMKPSVSSFAKATSRRSIVSPRSSSNKFTSVNEKSVAQQHFSGPNGSRTIPQDEPSDDIVGSPISEASVSRAPKKFNFIHRGSKWSKLGSNLDSDAVATQQVEEEQREFYSPRSAPTQDVRSPISIPDETPGSAHAYGKSPVSSVRPSPTEASLALPSLLPAADDRERNVVTPTNEMDKNEEVFSPAASAVETASRANSLFMSPDTLSPTSPQDFGSIAETPASQIDEGSRGIDGASQFSPMESEDAQSAANSHLSRSINADTMKASTPRSASSSPANQMPIIPTSPTEYVSPNHTDGHSITNSSLAGQSFVTLGTTCTKSSRRRHKGAAGKRLMEAKEADSHAGARSKGWMGSIRDVAAKREQVWDPEKGWQDYEEPEPISNFGQTKPIGNLQLNEKITHRKREPAVESKSQETSHTANAAVAFPDEWASERKNMIDLMLPRDLAMGISSLNDVALEEKSVFTSDASTVSTSADTAGLLSNAVPVRRTKPKQRSAGGTRKATVTAAPTRAVGWKESMEAVTSQMTDENRQWNYEEGWIENKDYSDDVRELTRMTLERSPESATGSKQVGSSASSISPAYFLPSVVEGTAESSSQAEEDALAEGAAARGSSAGSFDSENESDLEEFDVDAMLENNAPAEDSDKENELSQNLSEIDYENESPKLATEEFPLSTKHTETKNLRSVDNKPPLPKKTLNQWLERSLKDSGDSGVDVESENAVDSARETVGDSLDDVQVDEDEERRSEINVVRERCTDNDNNLFQNDVSDIQLDSSNSREIVIESFESANSSENEWLNTLSPKEKGDDEKDNNVSSRAMAWMSSMEKKSSTYKPAHSQSKAATSKSDPPRTKVDPPQNLDPPSLVSDRVTTKRIASRYSSGTLSSSNATTPTSNQNNAPKSKVEELISKIENPCQQVKVPRSDHDAEEHDVIFHSSAMGIRLKRGEDGLVRVVSVTESSPGSSIVRDGRIEPDDILREAAGADLRKPITNSQWGEVVQVIRNASRPMKFVILSANREKEPPAPIPQEKQSQPARTVDQSPALQKPPQILFGADSSVGSSYDDESTAKQSILNLLAQCAVPEKAEKSINREGNEVPMAHLAFLRTNPTIARVRNEASRRYPALCGRPDTIFEEPEDAEADQRQQSQRPSSMDRSFDTSADGSYAPTSITGLARTGISVGSTSVADNVAYLDRLTSKSPVSNKPTRTWNNTKVNQGRRSPTGEVGWPESDGKARVQEFNAVSSYSSKSQSSYHRQAELPAETKVVAMMEHELQHLDSSEECEI</sequence>
<feature type="compositionally biased region" description="Basic and acidic residues" evidence="1">
    <location>
        <begin position="1289"/>
        <end position="1300"/>
    </location>
</feature>
<feature type="domain" description="PDZ" evidence="2">
    <location>
        <begin position="1867"/>
        <end position="1966"/>
    </location>
</feature>
<feature type="region of interest" description="Disordered" evidence="1">
    <location>
        <begin position="891"/>
        <end position="918"/>
    </location>
</feature>
<feature type="region of interest" description="Disordered" evidence="1">
    <location>
        <begin position="1965"/>
        <end position="2013"/>
    </location>
</feature>
<feature type="region of interest" description="Disordered" evidence="1">
    <location>
        <begin position="1546"/>
        <end position="1701"/>
    </location>
</feature>
<accession>A0ABD3QTM4</accession>
<feature type="region of interest" description="Disordered" evidence="1">
    <location>
        <begin position="187"/>
        <end position="280"/>
    </location>
</feature>
<feature type="compositionally biased region" description="Polar residues" evidence="1">
    <location>
        <begin position="2092"/>
        <end position="2113"/>
    </location>
</feature>
<feature type="region of interest" description="Disordered" evidence="1">
    <location>
        <begin position="2148"/>
        <end position="2179"/>
    </location>
</feature>
<reference evidence="3 4" key="1">
    <citation type="submission" date="2024-10" db="EMBL/GenBank/DDBJ databases">
        <title>Updated reference genomes for cyclostephanoid diatoms.</title>
        <authorList>
            <person name="Roberts W.R."/>
            <person name="Alverson A.J."/>
        </authorList>
    </citation>
    <scope>NUCLEOTIDE SEQUENCE [LARGE SCALE GENOMIC DNA]</scope>
    <source>
        <strain evidence="3 4">AJA010-31</strain>
    </source>
</reference>
<name>A0ABD3QTM4_9STRA</name>
<feature type="compositionally biased region" description="Acidic residues" evidence="1">
    <location>
        <begin position="571"/>
        <end position="601"/>
    </location>
</feature>
<feature type="compositionally biased region" description="Polar residues" evidence="1">
    <location>
        <begin position="1151"/>
        <end position="1170"/>
    </location>
</feature>
<feature type="compositionally biased region" description="Basic and acidic residues" evidence="1">
    <location>
        <begin position="397"/>
        <end position="406"/>
    </location>
</feature>
<dbReference type="InterPro" id="IPR001478">
    <property type="entry name" value="PDZ"/>
</dbReference>
<feature type="compositionally biased region" description="Polar residues" evidence="1">
    <location>
        <begin position="2148"/>
        <end position="2167"/>
    </location>
</feature>
<comment type="caution">
    <text evidence="3">The sequence shown here is derived from an EMBL/GenBank/DDBJ whole genome shotgun (WGS) entry which is preliminary data.</text>
</comment>
<feature type="compositionally biased region" description="Low complexity" evidence="1">
    <location>
        <begin position="319"/>
        <end position="331"/>
    </location>
</feature>
<feature type="region of interest" description="Disordered" evidence="1">
    <location>
        <begin position="1737"/>
        <end position="1852"/>
    </location>
</feature>
<feature type="region of interest" description="Disordered" evidence="1">
    <location>
        <begin position="668"/>
        <end position="690"/>
    </location>
</feature>
<dbReference type="CDD" id="cd00136">
    <property type="entry name" value="PDZ_canonical"/>
    <property type="match status" value="1"/>
</dbReference>
<feature type="compositionally biased region" description="Polar residues" evidence="1">
    <location>
        <begin position="1044"/>
        <end position="1057"/>
    </location>
</feature>
<feature type="compositionally biased region" description="Polar residues" evidence="1">
    <location>
        <begin position="628"/>
        <end position="637"/>
    </location>
</feature>
<feature type="region of interest" description="Disordered" evidence="1">
    <location>
        <begin position="1044"/>
        <end position="1260"/>
    </location>
</feature>
<protein>
    <recommendedName>
        <fullName evidence="2">PDZ domain-containing protein</fullName>
    </recommendedName>
</protein>
<evidence type="ECO:0000313" key="4">
    <source>
        <dbReference type="Proteomes" id="UP001530400"/>
    </source>
</evidence>
<dbReference type="EMBL" id="JALLPJ020000067">
    <property type="protein sequence ID" value="KAL3803570.1"/>
    <property type="molecule type" value="Genomic_DNA"/>
</dbReference>
<evidence type="ECO:0000313" key="3">
    <source>
        <dbReference type="EMBL" id="KAL3803570.1"/>
    </source>
</evidence>
<feature type="compositionally biased region" description="Polar residues" evidence="1">
    <location>
        <begin position="982"/>
        <end position="1006"/>
    </location>
</feature>
<feature type="compositionally biased region" description="Low complexity" evidence="1">
    <location>
        <begin position="1103"/>
        <end position="1118"/>
    </location>
</feature>
<feature type="compositionally biased region" description="Polar residues" evidence="1">
    <location>
        <begin position="729"/>
        <end position="741"/>
    </location>
</feature>
<keyword evidence="4" id="KW-1185">Reference proteome</keyword>
<feature type="compositionally biased region" description="Low complexity" evidence="1">
    <location>
        <begin position="1737"/>
        <end position="1746"/>
    </location>
</feature>
<feature type="compositionally biased region" description="Low complexity" evidence="1">
    <location>
        <begin position="56"/>
        <end position="67"/>
    </location>
</feature>
<feature type="region of interest" description="Disordered" evidence="1">
    <location>
        <begin position="296"/>
        <end position="343"/>
    </location>
</feature>
<feature type="compositionally biased region" description="Polar residues" evidence="1">
    <location>
        <begin position="104"/>
        <end position="116"/>
    </location>
</feature>
<feature type="compositionally biased region" description="Polar residues" evidence="1">
    <location>
        <begin position="271"/>
        <end position="280"/>
    </location>
</feature>
<feature type="compositionally biased region" description="Acidic residues" evidence="1">
    <location>
        <begin position="785"/>
        <end position="814"/>
    </location>
</feature>
<feature type="compositionally biased region" description="Polar residues" evidence="1">
    <location>
        <begin position="1241"/>
        <end position="1260"/>
    </location>
</feature>
<feature type="compositionally biased region" description="Acidic residues" evidence="1">
    <location>
        <begin position="432"/>
        <end position="441"/>
    </location>
</feature>
<dbReference type="InterPro" id="IPR036034">
    <property type="entry name" value="PDZ_sf"/>
</dbReference>
<dbReference type="PROSITE" id="PS50106">
    <property type="entry name" value="PDZ"/>
    <property type="match status" value="1"/>
</dbReference>
<dbReference type="SUPFAM" id="SSF50156">
    <property type="entry name" value="PDZ domain-like"/>
    <property type="match status" value="1"/>
</dbReference>
<proteinExistence type="predicted"/>
<feature type="region of interest" description="Disordered" evidence="1">
    <location>
        <begin position="937"/>
        <end position="1029"/>
    </location>
</feature>
<feature type="compositionally biased region" description="Low complexity" evidence="1">
    <location>
        <begin position="1222"/>
        <end position="1233"/>
    </location>
</feature>
<feature type="compositionally biased region" description="Basic and acidic residues" evidence="1">
    <location>
        <begin position="296"/>
        <end position="316"/>
    </location>
</feature>
<evidence type="ECO:0000256" key="1">
    <source>
        <dbReference type="SAM" id="MobiDB-lite"/>
    </source>
</evidence>
<organism evidence="3 4">
    <name type="scientific">Cyclotella atomus</name>
    <dbReference type="NCBI Taxonomy" id="382360"/>
    <lineage>
        <taxon>Eukaryota</taxon>
        <taxon>Sar</taxon>
        <taxon>Stramenopiles</taxon>
        <taxon>Ochrophyta</taxon>
        <taxon>Bacillariophyta</taxon>
        <taxon>Coscinodiscophyceae</taxon>
        <taxon>Thalassiosirophycidae</taxon>
        <taxon>Stephanodiscales</taxon>
        <taxon>Stephanodiscaceae</taxon>
        <taxon>Cyclotella</taxon>
    </lineage>
</organism>
<feature type="compositionally biased region" description="Basic and acidic residues" evidence="1">
    <location>
        <begin position="259"/>
        <end position="270"/>
    </location>
</feature>
<feature type="region of interest" description="Disordered" evidence="1">
    <location>
        <begin position="714"/>
        <end position="741"/>
    </location>
</feature>